<comment type="caution">
    <text evidence="2">The sequence shown here is derived from an EMBL/GenBank/DDBJ whole genome shotgun (WGS) entry which is preliminary data.</text>
</comment>
<name>A0ABS8Y7H3_DATST</name>
<sequence length="76" mass="8654">SDHPRSEEKQNLVHRVSWAEEGLFCRRKPRATSQIQVKRAWKGSGKPVRGFHGSGSTDSQPVKASARVTRQWVKRT</sequence>
<evidence type="ECO:0000313" key="3">
    <source>
        <dbReference type="Proteomes" id="UP000823775"/>
    </source>
</evidence>
<dbReference type="Proteomes" id="UP000823775">
    <property type="component" value="Unassembled WGS sequence"/>
</dbReference>
<proteinExistence type="predicted"/>
<gene>
    <name evidence="2" type="ORF">HAX54_012914</name>
</gene>
<dbReference type="EMBL" id="JACEIK010176028">
    <property type="protein sequence ID" value="MCE5167608.1"/>
    <property type="molecule type" value="Genomic_DNA"/>
</dbReference>
<protein>
    <submittedName>
        <fullName evidence="2">Uncharacterized protein</fullName>
    </submittedName>
</protein>
<organism evidence="2 3">
    <name type="scientific">Datura stramonium</name>
    <name type="common">Jimsonweed</name>
    <name type="synonym">Common thornapple</name>
    <dbReference type="NCBI Taxonomy" id="4076"/>
    <lineage>
        <taxon>Eukaryota</taxon>
        <taxon>Viridiplantae</taxon>
        <taxon>Streptophyta</taxon>
        <taxon>Embryophyta</taxon>
        <taxon>Tracheophyta</taxon>
        <taxon>Spermatophyta</taxon>
        <taxon>Magnoliopsida</taxon>
        <taxon>eudicotyledons</taxon>
        <taxon>Gunneridae</taxon>
        <taxon>Pentapetalae</taxon>
        <taxon>asterids</taxon>
        <taxon>lamiids</taxon>
        <taxon>Solanales</taxon>
        <taxon>Solanaceae</taxon>
        <taxon>Solanoideae</taxon>
        <taxon>Datureae</taxon>
        <taxon>Datura</taxon>
    </lineage>
</organism>
<feature type="region of interest" description="Disordered" evidence="1">
    <location>
        <begin position="35"/>
        <end position="76"/>
    </location>
</feature>
<evidence type="ECO:0000256" key="1">
    <source>
        <dbReference type="SAM" id="MobiDB-lite"/>
    </source>
</evidence>
<feature type="non-terminal residue" evidence="2">
    <location>
        <position position="1"/>
    </location>
</feature>
<accession>A0ABS8Y7H3</accession>
<feature type="non-terminal residue" evidence="2">
    <location>
        <position position="76"/>
    </location>
</feature>
<evidence type="ECO:0000313" key="2">
    <source>
        <dbReference type="EMBL" id="MCE5167608.1"/>
    </source>
</evidence>
<keyword evidence="3" id="KW-1185">Reference proteome</keyword>
<reference evidence="2 3" key="1">
    <citation type="journal article" date="2021" name="BMC Genomics">
        <title>Datura genome reveals duplications of psychoactive alkaloid biosynthetic genes and high mutation rate following tissue culture.</title>
        <authorList>
            <person name="Rajewski A."/>
            <person name="Carter-House D."/>
            <person name="Stajich J."/>
            <person name="Litt A."/>
        </authorList>
    </citation>
    <scope>NUCLEOTIDE SEQUENCE [LARGE SCALE GENOMIC DNA]</scope>
    <source>
        <strain evidence="2">AR-01</strain>
    </source>
</reference>